<sequence>MSTEDTHHDSSPQRELEPNEVPLSTLDVGDVFSFNDDDPRYELIDMKFLGEHRDNVWAYANAETGEFEGLIRDGACPAHFPEPVVPHDTEQ</sequence>
<gene>
    <name evidence="2" type="ORF">ACFR9T_06215</name>
</gene>
<feature type="region of interest" description="Disordered" evidence="1">
    <location>
        <begin position="1"/>
        <end position="24"/>
    </location>
</feature>
<protein>
    <submittedName>
        <fullName evidence="2">Uncharacterized protein</fullName>
    </submittedName>
</protein>
<keyword evidence="3" id="KW-1185">Reference proteome</keyword>
<reference evidence="2 3" key="1">
    <citation type="journal article" date="2019" name="Int. J. Syst. Evol. Microbiol.">
        <title>The Global Catalogue of Microorganisms (GCM) 10K type strain sequencing project: providing services to taxonomists for standard genome sequencing and annotation.</title>
        <authorList>
            <consortium name="The Broad Institute Genomics Platform"/>
            <consortium name="The Broad Institute Genome Sequencing Center for Infectious Disease"/>
            <person name="Wu L."/>
            <person name="Ma J."/>
        </authorList>
    </citation>
    <scope>NUCLEOTIDE SEQUENCE [LARGE SCALE GENOMIC DNA]</scope>
    <source>
        <strain evidence="2 3">CGMCC 1.12689</strain>
    </source>
</reference>
<evidence type="ECO:0000313" key="3">
    <source>
        <dbReference type="Proteomes" id="UP001597185"/>
    </source>
</evidence>
<proteinExistence type="predicted"/>
<accession>A0ABD6BYN1</accession>
<comment type="caution">
    <text evidence="2">The sequence shown here is derived from an EMBL/GenBank/DDBJ whole genome shotgun (WGS) entry which is preliminary data.</text>
</comment>
<feature type="compositionally biased region" description="Basic and acidic residues" evidence="1">
    <location>
        <begin position="1"/>
        <end position="17"/>
    </location>
</feature>
<dbReference type="RefSeq" id="WP_048076010.1">
    <property type="nucleotide sequence ID" value="NZ_JANHDL010000004.1"/>
</dbReference>
<name>A0ABD6BYN1_9EURY</name>
<evidence type="ECO:0000313" key="2">
    <source>
        <dbReference type="EMBL" id="MFD1570181.1"/>
    </source>
</evidence>
<dbReference type="AlphaFoldDB" id="A0ABD6BYN1"/>
<dbReference type="EMBL" id="JBHUDB010000002">
    <property type="protein sequence ID" value="MFD1570181.1"/>
    <property type="molecule type" value="Genomic_DNA"/>
</dbReference>
<evidence type="ECO:0000256" key="1">
    <source>
        <dbReference type="SAM" id="MobiDB-lite"/>
    </source>
</evidence>
<organism evidence="2 3">
    <name type="scientific">Halorubrum laminariae</name>
    <dbReference type="NCBI Taxonomy" id="1433523"/>
    <lineage>
        <taxon>Archaea</taxon>
        <taxon>Methanobacteriati</taxon>
        <taxon>Methanobacteriota</taxon>
        <taxon>Stenosarchaea group</taxon>
        <taxon>Halobacteria</taxon>
        <taxon>Halobacteriales</taxon>
        <taxon>Haloferacaceae</taxon>
        <taxon>Halorubrum</taxon>
    </lineage>
</organism>
<dbReference type="Proteomes" id="UP001597185">
    <property type="component" value="Unassembled WGS sequence"/>
</dbReference>